<accession>A0A1H7HG71</accession>
<proteinExistence type="inferred from homology"/>
<reference evidence="10" key="1">
    <citation type="submission" date="2016-10" db="EMBL/GenBank/DDBJ databases">
        <authorList>
            <person name="Varghese N."/>
            <person name="Submissions S."/>
        </authorList>
    </citation>
    <scope>NUCLEOTIDE SEQUENCE [LARGE SCALE GENOMIC DNA]</scope>
    <source>
        <strain evidence="10">DSM 18733</strain>
    </source>
</reference>
<organism evidence="9 10">
    <name type="scientific">Olivibacter domesticus</name>
    <name type="common">Pseudosphingobacterium domesticum</name>
    <dbReference type="NCBI Taxonomy" id="407022"/>
    <lineage>
        <taxon>Bacteria</taxon>
        <taxon>Pseudomonadati</taxon>
        <taxon>Bacteroidota</taxon>
        <taxon>Sphingobacteriia</taxon>
        <taxon>Sphingobacteriales</taxon>
        <taxon>Sphingobacteriaceae</taxon>
        <taxon>Olivibacter</taxon>
    </lineage>
</organism>
<dbReference type="STRING" id="407022.SAMN05661044_00371"/>
<evidence type="ECO:0000256" key="4">
    <source>
        <dbReference type="ARBA" id="ARBA00022777"/>
    </source>
</evidence>
<keyword evidence="5" id="KW-0067">ATP-binding</keyword>
<evidence type="ECO:0000256" key="5">
    <source>
        <dbReference type="ARBA" id="ARBA00022840"/>
    </source>
</evidence>
<dbReference type="Gene3D" id="3.40.980.20">
    <property type="entry name" value="Four-carbon acid sugar kinase, nucleotide binding domain"/>
    <property type="match status" value="1"/>
</dbReference>
<dbReference type="Gene3D" id="3.40.50.10840">
    <property type="entry name" value="Putative sugar-binding, N-terminal domain"/>
    <property type="match status" value="1"/>
</dbReference>
<protein>
    <submittedName>
        <fullName evidence="9">Uncharacterized conserved protein YgbK, DUF1537 family</fullName>
    </submittedName>
</protein>
<evidence type="ECO:0000256" key="3">
    <source>
        <dbReference type="ARBA" id="ARBA00022741"/>
    </source>
</evidence>
<evidence type="ECO:0000256" key="2">
    <source>
        <dbReference type="ARBA" id="ARBA00022679"/>
    </source>
</evidence>
<keyword evidence="6" id="KW-0119">Carbohydrate metabolism</keyword>
<dbReference type="Proteomes" id="UP000199421">
    <property type="component" value="Unassembled WGS sequence"/>
</dbReference>
<dbReference type="GO" id="GO:0005524">
    <property type="term" value="F:ATP binding"/>
    <property type="evidence" value="ECO:0007669"/>
    <property type="project" value="UniProtKB-KW"/>
</dbReference>
<name>A0A1H7HG71_OLID1</name>
<keyword evidence="3" id="KW-0547">Nucleotide-binding</keyword>
<gene>
    <name evidence="9" type="ORF">SAMN05661044_00371</name>
</gene>
<evidence type="ECO:0000256" key="1">
    <source>
        <dbReference type="ARBA" id="ARBA00005715"/>
    </source>
</evidence>
<dbReference type="SUPFAM" id="SSF142764">
    <property type="entry name" value="YgbK-like"/>
    <property type="match status" value="1"/>
</dbReference>
<dbReference type="OrthoDB" id="9778478at2"/>
<dbReference type="InterPro" id="IPR037051">
    <property type="entry name" value="4-carb_acid_sugar_kinase_N_sf"/>
</dbReference>
<evidence type="ECO:0000259" key="8">
    <source>
        <dbReference type="Pfam" id="PF17042"/>
    </source>
</evidence>
<comment type="similarity">
    <text evidence="1">Belongs to the four-carbon acid sugar kinase family.</text>
</comment>
<dbReference type="AlphaFoldDB" id="A0A1H7HG71"/>
<dbReference type="InterPro" id="IPR031475">
    <property type="entry name" value="NBD_C"/>
</dbReference>
<evidence type="ECO:0000259" key="7">
    <source>
        <dbReference type="Pfam" id="PF07005"/>
    </source>
</evidence>
<evidence type="ECO:0000313" key="10">
    <source>
        <dbReference type="Proteomes" id="UP000199421"/>
    </source>
</evidence>
<keyword evidence="4" id="KW-0418">Kinase</keyword>
<feature type="domain" description="Four-carbon acid sugar kinase nucleotide binding" evidence="8">
    <location>
        <begin position="279"/>
        <end position="456"/>
    </location>
</feature>
<sequence>MIGKQALLLAYYGDDFTGSTDALEFLSRAGVNTILFIEPPTQEKLANYKEVQAIGVAGASRAMPPSVMERELFEAFTALKMLGAPHVHYKVCSTFDSSPTIGSIGKAADVGKQVFNAAFIPLLVAAPALGRYCVFGNLFARMGIGSQGEIYRLDRHPSMSRHPVTPMEEGDLRLHIAKQTTQRIELMDILTIKFKKELAYEKLQQYIDKGSPIVLFDALYVDQLLPIAQLMDDFADVAKPLFSIGSSGIEMALGEYWKEKGLTREKKNWEAAGRARSMLVVSGSCSPVTAEQINFALEHGFVEVAISAIATASSVNGGVALQYYVEQIVGLIQKGHAVIAHSSLGSHDPRIEETYHVLSEQGLTDEEIRAKTALLYGEILGLIALGVAEEIHLQRLVIAGGDTSSFVARTMGIEAVEMIAPVSPGAPLCKAYAPESVVNGIEVNFKGGQVGSKDYFITVLEGKTS</sequence>
<dbReference type="Pfam" id="PF17042">
    <property type="entry name" value="NBD_C"/>
    <property type="match status" value="1"/>
</dbReference>
<dbReference type="GO" id="GO:0016301">
    <property type="term" value="F:kinase activity"/>
    <property type="evidence" value="ECO:0007669"/>
    <property type="project" value="UniProtKB-KW"/>
</dbReference>
<dbReference type="Pfam" id="PF07005">
    <property type="entry name" value="SBD_N"/>
    <property type="match status" value="1"/>
</dbReference>
<keyword evidence="10" id="KW-1185">Reference proteome</keyword>
<keyword evidence="2" id="KW-0808">Transferase</keyword>
<evidence type="ECO:0000313" key="9">
    <source>
        <dbReference type="EMBL" id="SEK49244.1"/>
    </source>
</evidence>
<dbReference type="InterPro" id="IPR042213">
    <property type="entry name" value="NBD_C_sf"/>
</dbReference>
<dbReference type="InterPro" id="IPR010737">
    <property type="entry name" value="4-carb_acid_sugar_kinase_N"/>
</dbReference>
<dbReference type="EMBL" id="FOAF01000001">
    <property type="protein sequence ID" value="SEK49244.1"/>
    <property type="molecule type" value="Genomic_DNA"/>
</dbReference>
<dbReference type="RefSeq" id="WP_093317528.1">
    <property type="nucleotide sequence ID" value="NZ_FOAF01000001.1"/>
</dbReference>
<evidence type="ECO:0000256" key="6">
    <source>
        <dbReference type="ARBA" id="ARBA00023277"/>
    </source>
</evidence>
<feature type="domain" description="Four-carbon acid sugar kinase N-terminal" evidence="7">
    <location>
        <begin position="9"/>
        <end position="253"/>
    </location>
</feature>